<evidence type="ECO:0000256" key="1">
    <source>
        <dbReference type="SAM" id="Phobius"/>
    </source>
</evidence>
<proteinExistence type="predicted"/>
<accession>A0A1F5K4Z2</accession>
<gene>
    <name evidence="2" type="ORF">A3E45_00620</name>
</gene>
<name>A0A1F5K4Z2_9BACT</name>
<dbReference type="AlphaFoldDB" id="A0A1F5K4Z2"/>
<keyword evidence="1" id="KW-0472">Membrane</keyword>
<dbReference type="EMBL" id="MFDH01000018">
    <property type="protein sequence ID" value="OGE35781.1"/>
    <property type="molecule type" value="Genomic_DNA"/>
</dbReference>
<dbReference type="Proteomes" id="UP000176405">
    <property type="component" value="Unassembled WGS sequence"/>
</dbReference>
<evidence type="ECO:0000313" key="3">
    <source>
        <dbReference type="Proteomes" id="UP000176405"/>
    </source>
</evidence>
<keyword evidence="1" id="KW-1133">Transmembrane helix</keyword>
<evidence type="ECO:0000313" key="2">
    <source>
        <dbReference type="EMBL" id="OGE35781.1"/>
    </source>
</evidence>
<feature type="transmembrane region" description="Helical" evidence="1">
    <location>
        <begin position="22"/>
        <end position="44"/>
    </location>
</feature>
<protein>
    <submittedName>
        <fullName evidence="2">Uncharacterized protein</fullName>
    </submittedName>
</protein>
<organism evidence="2 3">
    <name type="scientific">Candidatus Daviesbacteria bacterium RIFCSPHIGHO2_12_FULL_43_11</name>
    <dbReference type="NCBI Taxonomy" id="1797780"/>
    <lineage>
        <taxon>Bacteria</taxon>
        <taxon>Candidatus Daviesiibacteriota</taxon>
    </lineage>
</organism>
<keyword evidence="1" id="KW-0812">Transmembrane</keyword>
<sequence length="66" mass="7499">MSNIENISLSAEKHLNLAKKTILRSVALGIILAIVPAIIASRYIRSKFKQDRPMADKIRSYEQYPL</sequence>
<comment type="caution">
    <text evidence="2">The sequence shown here is derived from an EMBL/GenBank/DDBJ whole genome shotgun (WGS) entry which is preliminary data.</text>
</comment>
<dbReference type="STRING" id="1797780.A3E45_00620"/>
<reference evidence="2 3" key="1">
    <citation type="journal article" date="2016" name="Nat. Commun.">
        <title>Thousands of microbial genomes shed light on interconnected biogeochemical processes in an aquifer system.</title>
        <authorList>
            <person name="Anantharaman K."/>
            <person name="Brown C.T."/>
            <person name="Hug L.A."/>
            <person name="Sharon I."/>
            <person name="Castelle C.J."/>
            <person name="Probst A.J."/>
            <person name="Thomas B.C."/>
            <person name="Singh A."/>
            <person name="Wilkins M.J."/>
            <person name="Karaoz U."/>
            <person name="Brodie E.L."/>
            <person name="Williams K.H."/>
            <person name="Hubbard S.S."/>
            <person name="Banfield J.F."/>
        </authorList>
    </citation>
    <scope>NUCLEOTIDE SEQUENCE [LARGE SCALE GENOMIC DNA]</scope>
</reference>